<sequence>MSLSMSRSHQDSYTLEQRHKVIDYLSQQRWADAESGKSGRVATLSLA</sequence>
<accession>A0ABT2ANH3</accession>
<dbReference type="EMBL" id="JANUHA010000011">
    <property type="protein sequence ID" value="MCS0597794.1"/>
    <property type="molecule type" value="Genomic_DNA"/>
</dbReference>
<dbReference type="Proteomes" id="UP001206572">
    <property type="component" value="Unassembled WGS sequence"/>
</dbReference>
<keyword evidence="2" id="KW-1185">Reference proteome</keyword>
<protein>
    <submittedName>
        <fullName evidence="1">Uncharacterized protein</fullName>
    </submittedName>
</protein>
<name>A0ABT2ANH3_9BURK</name>
<evidence type="ECO:0000313" key="2">
    <source>
        <dbReference type="Proteomes" id="UP001206572"/>
    </source>
</evidence>
<organism evidence="1 2">
    <name type="scientific">Massilia agri</name>
    <dbReference type="NCBI Taxonomy" id="1886785"/>
    <lineage>
        <taxon>Bacteria</taxon>
        <taxon>Pseudomonadati</taxon>
        <taxon>Pseudomonadota</taxon>
        <taxon>Betaproteobacteria</taxon>
        <taxon>Burkholderiales</taxon>
        <taxon>Oxalobacteraceae</taxon>
        <taxon>Telluria group</taxon>
        <taxon>Massilia</taxon>
    </lineage>
</organism>
<comment type="caution">
    <text evidence="1">The sequence shown here is derived from an EMBL/GenBank/DDBJ whole genome shotgun (WGS) entry which is preliminary data.</text>
</comment>
<dbReference type="RefSeq" id="WP_258828816.1">
    <property type="nucleotide sequence ID" value="NZ_JANUHA010000011.1"/>
</dbReference>
<evidence type="ECO:0000313" key="1">
    <source>
        <dbReference type="EMBL" id="MCS0597794.1"/>
    </source>
</evidence>
<gene>
    <name evidence="1" type="ORF">NX780_15710</name>
</gene>
<proteinExistence type="predicted"/>
<reference evidence="1 2" key="1">
    <citation type="submission" date="2022-08" db="EMBL/GenBank/DDBJ databases">
        <title>Reclassification of Massilia species as members of the genera Telluria, Duganella, Pseudoduganella, Mokoshia gen. nov. and Zemynaea gen. nov. using orthogonal and non-orthogonal genome-based approaches.</title>
        <authorList>
            <person name="Bowman J.P."/>
        </authorList>
    </citation>
    <scope>NUCLEOTIDE SEQUENCE [LARGE SCALE GENOMIC DNA]</scope>
    <source>
        <strain evidence="1 2">JCM 31661</strain>
    </source>
</reference>
<dbReference type="Gene3D" id="1.10.10.800">
    <property type="match status" value="1"/>
</dbReference>